<dbReference type="RefSeq" id="WP_012302851.1">
    <property type="nucleotide sequence ID" value="NC_010424.1"/>
</dbReference>
<evidence type="ECO:0000313" key="3">
    <source>
        <dbReference type="Proteomes" id="UP000008544"/>
    </source>
</evidence>
<proteinExistence type="predicted"/>
<accession>B1I5G2</accession>
<dbReference type="PANTHER" id="PTHR43245">
    <property type="entry name" value="BIFUNCTIONAL POLYMYXIN RESISTANCE PROTEIN ARNA"/>
    <property type="match status" value="1"/>
</dbReference>
<evidence type="ECO:0000259" key="1">
    <source>
        <dbReference type="Pfam" id="PF01370"/>
    </source>
</evidence>
<evidence type="ECO:0000313" key="2">
    <source>
        <dbReference type="EMBL" id="ACA60272.1"/>
    </source>
</evidence>
<name>B1I5G2_DESAP</name>
<protein>
    <submittedName>
        <fullName evidence="2">NAD-dependent epimerase/dehydratase</fullName>
    </submittedName>
</protein>
<dbReference type="Pfam" id="PF01370">
    <property type="entry name" value="Epimerase"/>
    <property type="match status" value="1"/>
</dbReference>
<dbReference type="SUPFAM" id="SSF51735">
    <property type="entry name" value="NAD(P)-binding Rossmann-fold domains"/>
    <property type="match status" value="1"/>
</dbReference>
<gene>
    <name evidence="2" type="ordered locus">Daud_1776</name>
</gene>
<dbReference type="Proteomes" id="UP000008544">
    <property type="component" value="Chromosome"/>
</dbReference>
<dbReference type="KEGG" id="dau:Daud_1776"/>
<dbReference type="STRING" id="477974.Daud_1776"/>
<dbReference type="Gene3D" id="3.40.50.720">
    <property type="entry name" value="NAD(P)-binding Rossmann-like Domain"/>
    <property type="match status" value="1"/>
</dbReference>
<dbReference type="OrthoDB" id="244102at2"/>
<dbReference type="eggNOG" id="COG0451">
    <property type="taxonomic scope" value="Bacteria"/>
</dbReference>
<sequence length="310" mass="34746">MKWQDKKVLVTGSAGGIGRMLVGRLISLGAEVLSVDIASGNELGHQVDHIQVDLSREIPAQVCTFNPEVVFHLAATFERTEEAPGYWKTSFENNVLLSHRLLEALSLMPSLKVFVFASSYLVYDPEQYLNVPQVCYLRESDRIAPRNLVGLAKYFTERELNFIQHTEGRFRTVSARIFRVYGCGSRDVISRWIRSALQEEPIEVYGRNNRFDYIYADDVAEGLLRLAESSGACGVINLGFGVPRSIDDVVAILQSELGSLQVKDLPYDGPVEASCADMALFKNLTGWLPSISLEDGIHRIILYEKKRIGR</sequence>
<dbReference type="AlphaFoldDB" id="B1I5G2"/>
<feature type="domain" description="NAD-dependent epimerase/dehydratase" evidence="1">
    <location>
        <begin position="8"/>
        <end position="239"/>
    </location>
</feature>
<reference evidence="3" key="1">
    <citation type="submission" date="2007-10" db="EMBL/GenBank/DDBJ databases">
        <title>Complete sequence of chromosome of Desulforudis audaxviator MP104C.</title>
        <authorList>
            <person name="Copeland A."/>
            <person name="Lucas S."/>
            <person name="Lapidus A."/>
            <person name="Barry K."/>
            <person name="Glavina del Rio T."/>
            <person name="Dalin E."/>
            <person name="Tice H."/>
            <person name="Bruce D."/>
            <person name="Pitluck S."/>
            <person name="Lowry S.R."/>
            <person name="Larimer F."/>
            <person name="Land M.L."/>
            <person name="Hauser L."/>
            <person name="Kyrpides N."/>
            <person name="Ivanova N.N."/>
            <person name="Richardson P."/>
        </authorList>
    </citation>
    <scope>NUCLEOTIDE SEQUENCE [LARGE SCALE GENOMIC DNA]</scope>
    <source>
        <strain evidence="3">MP104C</strain>
    </source>
</reference>
<keyword evidence="3" id="KW-1185">Reference proteome</keyword>
<dbReference type="HOGENOM" id="CLU_007383_1_3_9"/>
<dbReference type="InterPro" id="IPR050177">
    <property type="entry name" value="Lipid_A_modif_metabolic_enz"/>
</dbReference>
<dbReference type="InterPro" id="IPR036291">
    <property type="entry name" value="NAD(P)-bd_dom_sf"/>
</dbReference>
<dbReference type="InterPro" id="IPR001509">
    <property type="entry name" value="Epimerase_deHydtase"/>
</dbReference>
<reference evidence="2 3" key="2">
    <citation type="journal article" date="2008" name="Science">
        <title>Environmental genomics reveals a single-species ecosystem deep within Earth.</title>
        <authorList>
            <person name="Chivian D."/>
            <person name="Brodie E.L."/>
            <person name="Alm E.J."/>
            <person name="Culley D.E."/>
            <person name="Dehal P.S."/>
            <person name="Desantis T.Z."/>
            <person name="Gihring T.M."/>
            <person name="Lapidus A."/>
            <person name="Lin L.H."/>
            <person name="Lowry S.R."/>
            <person name="Moser D.P."/>
            <person name="Richardson P.M."/>
            <person name="Southam G."/>
            <person name="Wanger G."/>
            <person name="Pratt L.M."/>
            <person name="Andersen G.L."/>
            <person name="Hazen T.C."/>
            <person name="Brockman F.J."/>
            <person name="Arkin A.P."/>
            <person name="Onstott T.C."/>
        </authorList>
    </citation>
    <scope>NUCLEOTIDE SEQUENCE [LARGE SCALE GENOMIC DNA]</scope>
    <source>
        <strain evidence="2 3">MP104C</strain>
    </source>
</reference>
<dbReference type="EMBL" id="CP000860">
    <property type="protein sequence ID" value="ACA60272.1"/>
    <property type="molecule type" value="Genomic_DNA"/>
</dbReference>
<organism evidence="2 3">
    <name type="scientific">Desulforudis audaxviator (strain MP104C)</name>
    <dbReference type="NCBI Taxonomy" id="477974"/>
    <lineage>
        <taxon>Bacteria</taxon>
        <taxon>Bacillati</taxon>
        <taxon>Bacillota</taxon>
        <taxon>Clostridia</taxon>
        <taxon>Thermoanaerobacterales</taxon>
        <taxon>Candidatus Desulforudaceae</taxon>
        <taxon>Candidatus Desulforudis</taxon>
    </lineage>
</organism>
<dbReference type="PANTHER" id="PTHR43245:SF13">
    <property type="entry name" value="UDP-D-APIOSE_UDP-D-XYLOSE SYNTHASE 2"/>
    <property type="match status" value="1"/>
</dbReference>